<accession>U5N9U0</accession>
<dbReference type="HOGENOM" id="CLU_051128_0_0_4"/>
<dbReference type="KEGG" id="cbx:Cenrod_0840"/>
<dbReference type="InterPro" id="IPR015093">
    <property type="entry name" value="Card1_endonucl_dom"/>
</dbReference>
<reference evidence="3 4" key="1">
    <citation type="journal article" date="2013" name="Genome Biol.">
        <title>Genomic analysis reveals key aspects of prokaryotic symbiosis in the phototrophic consortium "Chlorochromatium aggregatum".</title>
        <authorList>
            <person name="Liu Z."/>
            <person name="Muller J."/>
            <person name="Li T."/>
            <person name="Alvey R.M."/>
            <person name="Vogl K."/>
            <person name="Frigaard N.U."/>
            <person name="Rockwell N.C."/>
            <person name="Boyd E.S."/>
            <person name="Tomsho L.P."/>
            <person name="Schuster S.C."/>
            <person name="Henke P."/>
            <person name="Rohde M."/>
            <person name="Overmann J."/>
            <person name="Bryant D.A."/>
        </authorList>
    </citation>
    <scope>NUCLEOTIDE SEQUENCE [LARGE SCALE GENOMIC DNA]</scope>
    <source>
        <strain evidence="3">CR</strain>
    </source>
</reference>
<organism evidence="3 4">
    <name type="scientific">Candidatus Symbiobacter mobilis CR</name>
    <dbReference type="NCBI Taxonomy" id="946483"/>
    <lineage>
        <taxon>Bacteria</taxon>
        <taxon>Pseudomonadati</taxon>
        <taxon>Pseudomonadota</taxon>
        <taxon>Betaproteobacteria</taxon>
        <taxon>Burkholderiales</taxon>
        <taxon>Comamonadaceae</taxon>
    </lineage>
</organism>
<dbReference type="eggNOG" id="COG4006">
    <property type="taxonomic scope" value="Bacteria"/>
</dbReference>
<dbReference type="EMBL" id="CP004885">
    <property type="protein sequence ID" value="AGX86944.1"/>
    <property type="molecule type" value="Genomic_DNA"/>
</dbReference>
<dbReference type="Gene3D" id="3.40.1350.10">
    <property type="match status" value="1"/>
</dbReference>
<evidence type="ECO:0000313" key="3">
    <source>
        <dbReference type="EMBL" id="AGX86944.1"/>
    </source>
</evidence>
<dbReference type="STRING" id="946483.Cenrod_0840"/>
<feature type="domain" description="Card1 endonuclease" evidence="1">
    <location>
        <begin position="237"/>
        <end position="386"/>
    </location>
</feature>
<feature type="domain" description="Card1 CARF" evidence="2">
    <location>
        <begin position="7"/>
        <end position="146"/>
    </location>
</feature>
<dbReference type="AlphaFoldDB" id="U5N9U0"/>
<dbReference type="OrthoDB" id="8477283at2"/>
<protein>
    <recommendedName>
        <fullName evidence="5">DUF1887 family protein</fullName>
    </recommendedName>
</protein>
<dbReference type="InterPro" id="IPR011335">
    <property type="entry name" value="Restrct_endonuc-II-like"/>
</dbReference>
<dbReference type="InterPro" id="IPR056339">
    <property type="entry name" value="CARF_Card1"/>
</dbReference>
<keyword evidence="4" id="KW-1185">Reference proteome</keyword>
<gene>
    <name evidence="3" type="ORF">Cenrod_0840</name>
</gene>
<proteinExistence type="predicted"/>
<dbReference type="SUPFAM" id="SSF52980">
    <property type="entry name" value="Restriction endonuclease-like"/>
    <property type="match status" value="1"/>
</dbReference>
<dbReference type="Pfam" id="PF23400">
    <property type="entry name" value="CARF_Card1"/>
    <property type="match status" value="1"/>
</dbReference>
<evidence type="ECO:0008006" key="5">
    <source>
        <dbReference type="Google" id="ProtNLM"/>
    </source>
</evidence>
<dbReference type="Pfam" id="PF09002">
    <property type="entry name" value="Card1_endonuc"/>
    <property type="match status" value="1"/>
</dbReference>
<dbReference type="Proteomes" id="UP000017184">
    <property type="component" value="Chromosome"/>
</dbReference>
<name>U5N9U0_9BURK</name>
<dbReference type="InterPro" id="IPR011856">
    <property type="entry name" value="tRNA_endonuc-like_dom_sf"/>
</dbReference>
<dbReference type="PATRIC" id="fig|946483.4.peg.843"/>
<sequence length="400" mass="44661">MPQYATHLCLVSAQPTPNLLPVLDPAWQPRKVVLACSKEMVDRAEALAKVLRPRCHGIEIAMRDLPDAYDYAALSDNFLDFLAGCEGEDVALNVTGGTKLMAVAAQEAFRSEGKPVFYVNVQTDEVIVIGQSARWQPLVSKLTVREMLEVHGHTVSPIRHIQITAAQRDVTARLVDHAYTDAEAFSTLNHLAQSAEDKPGLATQIDPKALQALQALLFLLEDAQMLRLDGDKLTFADEEARRFVQGEWLEKHVYQTLKDLQGKYASISDVVTGVELEFDQRSRRTGKPLTRNEIDVACLYHNTLHLIECKTASYAKDPGGQDDKAATVLYKLETLQELGGLRTQTMIVDLRGHLADHPAHRSRAEESNILIVRGRELRDLRNVLERKWFSKGREGKGTHA</sequence>
<dbReference type="CDD" id="cd22364">
    <property type="entry name" value="VC1899-like"/>
    <property type="match status" value="1"/>
</dbReference>
<evidence type="ECO:0000259" key="1">
    <source>
        <dbReference type="Pfam" id="PF09002"/>
    </source>
</evidence>
<evidence type="ECO:0000259" key="2">
    <source>
        <dbReference type="Pfam" id="PF23400"/>
    </source>
</evidence>
<dbReference type="RefSeq" id="WP_022771764.1">
    <property type="nucleotide sequence ID" value="NC_022576.1"/>
</dbReference>
<dbReference type="Gene3D" id="1.10.10.680">
    <property type="entry name" value="Hypothetical protein VC1899 (Restriction endonuclease-like)"/>
    <property type="match status" value="1"/>
</dbReference>
<evidence type="ECO:0000313" key="4">
    <source>
        <dbReference type="Proteomes" id="UP000017184"/>
    </source>
</evidence>
<dbReference type="Gene3D" id="3.40.50.10770">
    <property type="entry name" value="Hypothetical protein VC1899 like domain (Restriction endonuclease-like)"/>
    <property type="match status" value="1"/>
</dbReference>
<dbReference type="GO" id="GO:0003676">
    <property type="term" value="F:nucleic acid binding"/>
    <property type="evidence" value="ECO:0007669"/>
    <property type="project" value="InterPro"/>
</dbReference>